<dbReference type="RefSeq" id="WP_406777745.1">
    <property type="nucleotide sequence ID" value="NZ_JBEWZG010000002.1"/>
</dbReference>
<organism evidence="3 4">
    <name type="scientific">Aquirufa novilacunae</name>
    <dbReference type="NCBI Taxonomy" id="3139305"/>
    <lineage>
        <taxon>Bacteria</taxon>
        <taxon>Pseudomonadati</taxon>
        <taxon>Bacteroidota</taxon>
        <taxon>Cytophagia</taxon>
        <taxon>Cytophagales</taxon>
        <taxon>Flectobacillaceae</taxon>
        <taxon>Aquirufa</taxon>
    </lineage>
</organism>
<name>A0ABW8SUX8_9BACT</name>
<keyword evidence="1" id="KW-1133">Transmembrane helix</keyword>
<keyword evidence="3" id="KW-0808">Transferase</keyword>
<keyword evidence="1" id="KW-0472">Membrane</keyword>
<evidence type="ECO:0000256" key="1">
    <source>
        <dbReference type="SAM" id="Phobius"/>
    </source>
</evidence>
<sequence length="265" mass="31527">MKEFTDNSSSLVSIIMPTYNNANYIINSINFIIFQSYTNWELIITDDNSDDHTTEIVSCFIRLDNRIKLFKNEYNFGAAYSRNNSLKYARGRYIAFCDSDDYWRFDKLEKQVQFLNKNNLAFTFSSYNQLVNNNIIGCVTPPTILYYRDLLKFCPIGTSTVIYDTFFISKLEFPNFRCRQDYALWLIIFKNLGLAYSMKESFVDYNLRNDSLSANKFKAAINHFYVLRKVTNLNLLIVFYYFIFYLFRGIYIHYISRYLLSLFKS</sequence>
<keyword evidence="3" id="KW-0328">Glycosyltransferase</keyword>
<dbReference type="SUPFAM" id="SSF53448">
    <property type="entry name" value="Nucleotide-diphospho-sugar transferases"/>
    <property type="match status" value="1"/>
</dbReference>
<comment type="caution">
    <text evidence="3">The sequence shown here is derived from an EMBL/GenBank/DDBJ whole genome shotgun (WGS) entry which is preliminary data.</text>
</comment>
<evidence type="ECO:0000313" key="3">
    <source>
        <dbReference type="EMBL" id="MFL0206164.1"/>
    </source>
</evidence>
<keyword evidence="1" id="KW-0812">Transmembrane</keyword>
<dbReference type="EMBL" id="JBEWZG010000002">
    <property type="protein sequence ID" value="MFL0206164.1"/>
    <property type="molecule type" value="Genomic_DNA"/>
</dbReference>
<proteinExistence type="predicted"/>
<accession>A0ABW8SUX8</accession>
<dbReference type="EC" id="2.4.-.-" evidence="3"/>
<dbReference type="Proteomes" id="UP001623559">
    <property type="component" value="Unassembled WGS sequence"/>
</dbReference>
<dbReference type="PANTHER" id="PTHR22916">
    <property type="entry name" value="GLYCOSYLTRANSFERASE"/>
    <property type="match status" value="1"/>
</dbReference>
<dbReference type="GO" id="GO:0016757">
    <property type="term" value="F:glycosyltransferase activity"/>
    <property type="evidence" value="ECO:0007669"/>
    <property type="project" value="UniProtKB-KW"/>
</dbReference>
<protein>
    <submittedName>
        <fullName evidence="3">Glycosyltransferase family 2 protein</fullName>
        <ecNumber evidence="3">2.4.-.-</ecNumber>
    </submittedName>
</protein>
<dbReference type="PANTHER" id="PTHR22916:SF3">
    <property type="entry name" value="UDP-GLCNAC:BETAGAL BETA-1,3-N-ACETYLGLUCOSAMINYLTRANSFERASE-LIKE PROTEIN 1"/>
    <property type="match status" value="1"/>
</dbReference>
<dbReference type="InterPro" id="IPR029044">
    <property type="entry name" value="Nucleotide-diphossugar_trans"/>
</dbReference>
<gene>
    <name evidence="3" type="ORF">V7S74_05375</name>
</gene>
<evidence type="ECO:0000313" key="4">
    <source>
        <dbReference type="Proteomes" id="UP001623559"/>
    </source>
</evidence>
<evidence type="ECO:0000259" key="2">
    <source>
        <dbReference type="Pfam" id="PF00535"/>
    </source>
</evidence>
<dbReference type="Pfam" id="PF00535">
    <property type="entry name" value="Glycos_transf_2"/>
    <property type="match status" value="1"/>
</dbReference>
<reference evidence="3 4" key="1">
    <citation type="submission" date="2024-07" db="EMBL/GenBank/DDBJ databases">
        <authorList>
            <person name="Pitt A."/>
            <person name="Hahn M.W."/>
        </authorList>
    </citation>
    <scope>NUCLEOTIDE SEQUENCE [LARGE SCALE GENOMIC DNA]</scope>
    <source>
        <strain evidence="3 4">2-AUSEE-184A6</strain>
    </source>
</reference>
<feature type="domain" description="Glycosyltransferase 2-like" evidence="2">
    <location>
        <begin position="13"/>
        <end position="122"/>
    </location>
</feature>
<feature type="transmembrane region" description="Helical" evidence="1">
    <location>
        <begin position="233"/>
        <end position="255"/>
    </location>
</feature>
<dbReference type="Gene3D" id="3.90.550.10">
    <property type="entry name" value="Spore Coat Polysaccharide Biosynthesis Protein SpsA, Chain A"/>
    <property type="match status" value="1"/>
</dbReference>
<dbReference type="InterPro" id="IPR001173">
    <property type="entry name" value="Glyco_trans_2-like"/>
</dbReference>